<proteinExistence type="inferred from homology"/>
<dbReference type="PANTHER" id="PTHR10322">
    <property type="entry name" value="DNA POLYMERASE CATALYTIC SUBUNIT"/>
    <property type="match status" value="1"/>
</dbReference>
<evidence type="ECO:0000256" key="2">
    <source>
        <dbReference type="ARBA" id="ARBA00012417"/>
    </source>
</evidence>
<dbReference type="EC" id="2.7.7.7" evidence="2"/>
<feature type="region of interest" description="Disordered" evidence="8">
    <location>
        <begin position="51"/>
        <end position="73"/>
    </location>
</feature>
<feature type="region of interest" description="Disordered" evidence="8">
    <location>
        <begin position="387"/>
        <end position="411"/>
    </location>
</feature>
<dbReference type="SUPFAM" id="SSF51294">
    <property type="entry name" value="Hedgehog/intein (Hint) domain"/>
    <property type="match status" value="1"/>
</dbReference>
<dbReference type="Gene3D" id="1.10.287.690">
    <property type="entry name" value="Helix hairpin bin"/>
    <property type="match status" value="1"/>
</dbReference>
<feature type="compositionally biased region" description="Acidic residues" evidence="8">
    <location>
        <begin position="401"/>
        <end position="411"/>
    </location>
</feature>
<dbReference type="PROSITE" id="PS50818">
    <property type="entry name" value="INTEIN_C_TER"/>
    <property type="match status" value="1"/>
</dbReference>
<dbReference type="Gene3D" id="1.10.132.60">
    <property type="entry name" value="DNA polymerase family B, C-terminal domain"/>
    <property type="match status" value="1"/>
</dbReference>
<dbReference type="SMART" id="SM00486">
    <property type="entry name" value="POLBc"/>
    <property type="match status" value="1"/>
</dbReference>
<evidence type="ECO:0000256" key="3">
    <source>
        <dbReference type="ARBA" id="ARBA00022679"/>
    </source>
</evidence>
<dbReference type="InterPro" id="IPR006134">
    <property type="entry name" value="DNA-dir_DNA_pol_B_multi_dom"/>
</dbReference>
<feature type="compositionally biased region" description="Gly residues" evidence="8">
    <location>
        <begin position="391"/>
        <end position="400"/>
    </location>
</feature>
<dbReference type="GO" id="GO:0043625">
    <property type="term" value="C:delta DNA polymerase complex"/>
    <property type="evidence" value="ECO:0007669"/>
    <property type="project" value="TreeGrafter"/>
</dbReference>
<dbReference type="InterPro" id="IPR023211">
    <property type="entry name" value="DNA_pol_palm_dom_sf"/>
</dbReference>
<dbReference type="PANTHER" id="PTHR10322:SF23">
    <property type="entry name" value="DNA POLYMERASE DELTA CATALYTIC SUBUNIT"/>
    <property type="match status" value="1"/>
</dbReference>
<dbReference type="InterPro" id="IPR050240">
    <property type="entry name" value="DNA_pol_type-B"/>
</dbReference>
<evidence type="ECO:0000256" key="7">
    <source>
        <dbReference type="ARBA" id="ARBA00049244"/>
    </source>
</evidence>
<reference evidence="11" key="1">
    <citation type="journal article" date="2020" name="Nature">
        <title>Giant virus diversity and host interactions through global metagenomics.</title>
        <authorList>
            <person name="Schulz F."/>
            <person name="Roux S."/>
            <person name="Paez-Espino D."/>
            <person name="Jungbluth S."/>
            <person name="Walsh D.A."/>
            <person name="Denef V.J."/>
            <person name="McMahon K.D."/>
            <person name="Konstantinidis K.T."/>
            <person name="Eloe-Fadrosh E.A."/>
            <person name="Kyrpides N.C."/>
            <person name="Woyke T."/>
        </authorList>
    </citation>
    <scope>NUCLEOTIDE SEQUENCE</scope>
    <source>
        <strain evidence="11">GVMAG-S-1101164-67</strain>
    </source>
</reference>
<dbReference type="GO" id="GO:0045004">
    <property type="term" value="P:DNA replication proofreading"/>
    <property type="evidence" value="ECO:0007669"/>
    <property type="project" value="TreeGrafter"/>
</dbReference>
<evidence type="ECO:0000313" key="11">
    <source>
        <dbReference type="EMBL" id="QHU10317.1"/>
    </source>
</evidence>
<evidence type="ECO:0000256" key="5">
    <source>
        <dbReference type="ARBA" id="ARBA00022932"/>
    </source>
</evidence>
<dbReference type="InterPro" id="IPR012337">
    <property type="entry name" value="RNaseH-like_sf"/>
</dbReference>
<feature type="domain" description="DNA-directed DNA polymerase family B exonuclease" evidence="10">
    <location>
        <begin position="467"/>
        <end position="631"/>
    </location>
</feature>
<dbReference type="InterPro" id="IPR042087">
    <property type="entry name" value="DNA_pol_B_thumb"/>
</dbReference>
<keyword evidence="5" id="KW-0239">DNA-directed DNA polymerase</keyword>
<dbReference type="NCBIfam" id="TIGR01443">
    <property type="entry name" value="intein_Cterm"/>
    <property type="match status" value="1"/>
</dbReference>
<dbReference type="InterPro" id="IPR043502">
    <property type="entry name" value="DNA/RNA_pol_sf"/>
</dbReference>
<dbReference type="GO" id="GO:0006287">
    <property type="term" value="P:base-excision repair, gap-filling"/>
    <property type="evidence" value="ECO:0007669"/>
    <property type="project" value="TreeGrafter"/>
</dbReference>
<feature type="domain" description="DNA-directed DNA polymerase family B exonuclease" evidence="10">
    <location>
        <begin position="201"/>
        <end position="285"/>
    </location>
</feature>
<dbReference type="GO" id="GO:0003887">
    <property type="term" value="F:DNA-directed DNA polymerase activity"/>
    <property type="evidence" value="ECO:0007669"/>
    <property type="project" value="UniProtKB-KW"/>
</dbReference>
<dbReference type="EMBL" id="MN740753">
    <property type="protein sequence ID" value="QHU10317.1"/>
    <property type="molecule type" value="Genomic_DNA"/>
</dbReference>
<feature type="domain" description="DNA-directed DNA polymerase family B multifunctional" evidence="9">
    <location>
        <begin position="1284"/>
        <end position="1510"/>
    </location>
</feature>
<evidence type="ECO:0000259" key="10">
    <source>
        <dbReference type="Pfam" id="PF03104"/>
    </source>
</evidence>
<evidence type="ECO:0000256" key="8">
    <source>
        <dbReference type="SAM" id="MobiDB-lite"/>
    </source>
</evidence>
<comment type="catalytic activity">
    <reaction evidence="7">
        <text>DNA(n) + a 2'-deoxyribonucleoside 5'-triphosphate = DNA(n+1) + diphosphate</text>
        <dbReference type="Rhea" id="RHEA:22508"/>
        <dbReference type="Rhea" id="RHEA-COMP:17339"/>
        <dbReference type="Rhea" id="RHEA-COMP:17340"/>
        <dbReference type="ChEBI" id="CHEBI:33019"/>
        <dbReference type="ChEBI" id="CHEBI:61560"/>
        <dbReference type="ChEBI" id="CHEBI:173112"/>
        <dbReference type="EC" id="2.7.7.7"/>
    </reaction>
</comment>
<dbReference type="GO" id="GO:0008296">
    <property type="term" value="F:3'-5'-DNA exonuclease activity"/>
    <property type="evidence" value="ECO:0007669"/>
    <property type="project" value="TreeGrafter"/>
</dbReference>
<dbReference type="Gene3D" id="3.30.342.10">
    <property type="entry name" value="DNA Polymerase, chain B, domain 1"/>
    <property type="match status" value="1"/>
</dbReference>
<sequence length="1598" mass="181604">MTEDTTMNPLSISDKTVTIKKGVKPNVAKPKPKKAVLKTIRLLDFHIYDEKPEKEESSGDEEEDEDAPPKPYEKKVDESQFVIQMFGLNEAGETFSLFVKDFQPFFFVKVGNGWTQSTVNGLFAEIKQKLGKYYENSIISAKLVEYNKLYGFTGGKMDQFAHFTFKNTATMNKVKNLWYEYTEDRGRRPKPYVYAKTALILYESSIPPLLRFFHIHNISPSGWVSVSTSKSYECPVKSTTCNYEYICLSQYIKPMPEKETRVPYKICSFDIEASSSHGDFPLPKKTYKRLAMNIVDVFNRHLSCQKLEKTQCGILCKKMVLAAFGFGRCDDIDLVYPKVAPGKSRVEQITDAIIKTPVSDIESTDASELLTLDTMFERMKEEAATNFKPGAGAGAGSGLDEGGDDGGDDDIDDAIEHVVEEIEPAVAPKYLSKPTKKPKSTITIIDILMSTEHDREYKVQTINEVLTAKFPALKGDEVTFIGSTFMRYGEQEPYLNHCVVLGSCDPVEGVEIETAETERGVLLKWTDVIQRENPDIIIGYNIFGFDYEFMFQRALELKCEAEFLLLSRKSGEICAKVNRDSGAIAIENTKIQLATGEYDLRYFKMSGRLQIDMYTYFRRDFNLSSYKLDDVAGQFISDSVQKIVLTQDAVGNPITELYSQNLMGVHAGDYIHIEIGGFTSDYYKDGKKFVVRNIVKGREITETVKGKEAVVSYNVLVLNGHEDVQAAAGGKSIKWGMAKDDVTPQDIFRLSKGSSADRAIVAKYCIQDCNLVHHLMNKIDVITGYVEMSSICSVPISFLVFRGQGIKLTSYVAKKCRDKNTLMPDLDKSGANEGYEGAIVLPPKCSMYMDNPVACVDYASLYPSSMISQNFSHDSKVWAKEYDLDGQLIKETGERDPKTGAYVYDNLPGYEYIDIEFDTFKYLRNPARPAAKAAKTKVGKMICRWAQFPENRKGIMPSILEELLKARANTRKMAKTEKDPFMQNILDKRQLGYKVTANSLYGQCGARTSTFYEKDVAACTTATGRMMITYAKRIIEEVYGDRVYETAIHGPVRTKAEYVYGDSVANYTPVYVRVNSDKMDVCTIEELASKYGCIYGWQMCLEEGKHEKEICELNGVETWTEKGWTKLHRIIRHRLAPHKKMIRILTSTGCVDVTDDHSLVLHNGQEISPKDVQIGTKLLHHPIDNLYSLNWYRDFRFTEYCEYFSRDWVYLSKLAIIAQQFGMQIRLNADEESVISLKIQKSFTDTNDTTIQKMCEIPYEGYVYDLTTENHHFAAGIGNIIVHNTDSVFFTFNLENPNTGEKIVGKPALEMTIEIAQDAADLCTQFLKPPMELTYEKTLMPFVLLSKKRYVGMLYETDPNKGKLKYMGLSLKRRDSCDYLKDVYGQILNILMKENSVQKAIDYLEGALSELIKGTVPMDKLTITKALRGDYKNPQQIAHRVLADRIGQRDPGNKPKPGDRMKFVHIVNDMKKALQGDKIETPEYIIANSLQVDYVFYITNQLMKPLQQLFGLALEQIWLNKGKHILIKTFKKDMQKLKEEVDGDIEIFMKKKEKYCSAKIKALLFDKFLTNIYNEKHKIQTITSFFPSSYSNTKNKNI</sequence>
<dbReference type="Pfam" id="PF00136">
    <property type="entry name" value="DNA_pol_B"/>
    <property type="match status" value="2"/>
</dbReference>
<organism evidence="11">
    <name type="scientific">viral metagenome</name>
    <dbReference type="NCBI Taxonomy" id="1070528"/>
    <lineage>
        <taxon>unclassified sequences</taxon>
        <taxon>metagenomes</taxon>
        <taxon>organismal metagenomes</taxon>
    </lineage>
</organism>
<dbReference type="InterPro" id="IPR006172">
    <property type="entry name" value="DNA-dir_DNA_pol_B"/>
</dbReference>
<name>A0A6C0K101_9ZZZZ</name>
<dbReference type="GO" id="GO:0000166">
    <property type="term" value="F:nucleotide binding"/>
    <property type="evidence" value="ECO:0007669"/>
    <property type="project" value="InterPro"/>
</dbReference>
<dbReference type="Gene3D" id="3.90.1600.10">
    <property type="entry name" value="Palm domain of DNA polymerase"/>
    <property type="match status" value="2"/>
</dbReference>
<dbReference type="GO" id="GO:0006297">
    <property type="term" value="P:nucleotide-excision repair, DNA gap filling"/>
    <property type="evidence" value="ECO:0007669"/>
    <property type="project" value="TreeGrafter"/>
</dbReference>
<evidence type="ECO:0000256" key="1">
    <source>
        <dbReference type="ARBA" id="ARBA00005755"/>
    </source>
</evidence>
<accession>A0A6C0K101</accession>
<keyword evidence="6" id="KW-0238">DNA-binding</keyword>
<evidence type="ECO:0000259" key="9">
    <source>
        <dbReference type="Pfam" id="PF00136"/>
    </source>
</evidence>
<dbReference type="PRINTS" id="PR00106">
    <property type="entry name" value="DNAPOLB"/>
</dbReference>
<dbReference type="InterPro" id="IPR036844">
    <property type="entry name" value="Hint_dom_sf"/>
</dbReference>
<keyword evidence="4" id="KW-0548">Nucleotidyltransferase</keyword>
<dbReference type="InterPro" id="IPR030934">
    <property type="entry name" value="Intein_C"/>
</dbReference>
<keyword evidence="3" id="KW-0808">Transferase</keyword>
<evidence type="ECO:0000256" key="4">
    <source>
        <dbReference type="ARBA" id="ARBA00022695"/>
    </source>
</evidence>
<dbReference type="Pfam" id="PF03104">
    <property type="entry name" value="DNA_pol_B_exo1"/>
    <property type="match status" value="2"/>
</dbReference>
<feature type="domain" description="DNA-directed DNA polymerase family B multifunctional" evidence="9">
    <location>
        <begin position="794"/>
        <end position="1063"/>
    </location>
</feature>
<dbReference type="SUPFAM" id="SSF53098">
    <property type="entry name" value="Ribonuclease H-like"/>
    <property type="match status" value="1"/>
</dbReference>
<dbReference type="InterPro" id="IPR036397">
    <property type="entry name" value="RNaseH_sf"/>
</dbReference>
<evidence type="ECO:0000256" key="6">
    <source>
        <dbReference type="ARBA" id="ARBA00023125"/>
    </source>
</evidence>
<comment type="similarity">
    <text evidence="1">Belongs to the DNA polymerase type-B family.</text>
</comment>
<dbReference type="SUPFAM" id="SSF56672">
    <property type="entry name" value="DNA/RNA polymerases"/>
    <property type="match status" value="1"/>
</dbReference>
<dbReference type="InterPro" id="IPR006133">
    <property type="entry name" value="DNA-dir_DNA_pol_B_exonuc"/>
</dbReference>
<dbReference type="Gene3D" id="3.30.420.10">
    <property type="entry name" value="Ribonuclease H-like superfamily/Ribonuclease H"/>
    <property type="match status" value="2"/>
</dbReference>
<protein>
    <recommendedName>
        <fullName evidence="2">DNA-directed DNA polymerase</fullName>
        <ecNumber evidence="2">2.7.7.7</ecNumber>
    </recommendedName>
</protein>
<dbReference type="GO" id="GO:0003677">
    <property type="term" value="F:DNA binding"/>
    <property type="evidence" value="ECO:0007669"/>
    <property type="project" value="UniProtKB-KW"/>
</dbReference>